<dbReference type="Proteomes" id="UP000032552">
    <property type="component" value="Unassembled WGS sequence"/>
</dbReference>
<name>A0A0C9QCS4_LACPA</name>
<protein>
    <submittedName>
        <fullName evidence="1">Transcriptional activator rinA</fullName>
    </submittedName>
</protein>
<reference evidence="2" key="1">
    <citation type="submission" date="2014-05" db="EMBL/GenBank/DDBJ databases">
        <title>Whole genome sequencing of Lactobacillus casei NRIC0644.</title>
        <authorList>
            <person name="Atarashi H."/>
            <person name="Yoshida Y."/>
            <person name="Fujimura S."/>
            <person name="Tanaka N."/>
            <person name="Shiwa Y."/>
            <person name="Yoshikawa H."/>
            <person name="Okada S."/>
            <person name="Nakagawa J."/>
        </authorList>
    </citation>
    <scope>NUCLEOTIDE SEQUENCE [LARGE SCALE GENOMIC DNA]</scope>
    <source>
        <strain evidence="2">NRIC0644</strain>
    </source>
</reference>
<evidence type="ECO:0000313" key="2">
    <source>
        <dbReference type="Proteomes" id="UP000032552"/>
    </source>
</evidence>
<proteinExistence type="predicted"/>
<dbReference type="RefSeq" id="WP_012491323.1">
    <property type="nucleotide sequence ID" value="NZ_BAYM01000080.1"/>
</dbReference>
<evidence type="ECO:0000313" key="1">
    <source>
        <dbReference type="EMBL" id="GAN36463.1"/>
    </source>
</evidence>
<dbReference type="NCBIfam" id="TIGR01636">
    <property type="entry name" value="phage_rinA"/>
    <property type="match status" value="1"/>
</dbReference>
<gene>
    <name evidence="1" type="ORF">LC0644_1052</name>
</gene>
<dbReference type="InterPro" id="IPR006523">
    <property type="entry name" value="RinA"/>
</dbReference>
<comment type="caution">
    <text evidence="1">The sequence shown here is derived from an EMBL/GenBank/DDBJ whole genome shotgun (WGS) entry which is preliminary data.</text>
</comment>
<dbReference type="EMBL" id="BAYM01000080">
    <property type="protein sequence ID" value="GAN36463.1"/>
    <property type="molecule type" value="Genomic_DNA"/>
</dbReference>
<accession>A0A0C9QCS4</accession>
<dbReference type="AlphaFoldDB" id="A0A0C9QCS4"/>
<organism evidence="1 2">
    <name type="scientific">Lacticaseibacillus paracasei NRIC 0644</name>
    <dbReference type="NCBI Taxonomy" id="1435038"/>
    <lineage>
        <taxon>Bacteria</taxon>
        <taxon>Bacillati</taxon>
        <taxon>Bacillota</taxon>
        <taxon>Bacilli</taxon>
        <taxon>Lactobacillales</taxon>
        <taxon>Lactobacillaceae</taxon>
        <taxon>Lacticaseibacillus</taxon>
    </lineage>
</organism>
<sequence length="134" mass="15534">MNQATYRHLQQVLRDYPHITQYVRDRREALMYAWHEQDENIGGGKTNGINSSDVLPIHLASDKRLWVLEQQKAAVERTIKKSPTLATGIVSELYFKDRPSLTVNGIALKFHVSVRSVQRLRRNFMETLADELGW</sequence>